<organism evidence="1 2">
    <name type="scientific">Ureibacillus galli</name>
    <dbReference type="NCBI Taxonomy" id="2762222"/>
    <lineage>
        <taxon>Bacteria</taxon>
        <taxon>Bacillati</taxon>
        <taxon>Bacillota</taxon>
        <taxon>Bacilli</taxon>
        <taxon>Bacillales</taxon>
        <taxon>Caryophanaceae</taxon>
        <taxon>Ureibacillus</taxon>
    </lineage>
</organism>
<dbReference type="EMBL" id="JACSQA010000059">
    <property type="protein sequence ID" value="MBD8028688.1"/>
    <property type="molecule type" value="Genomic_DNA"/>
</dbReference>
<gene>
    <name evidence="1" type="ORF">H9636_18840</name>
</gene>
<evidence type="ECO:0000313" key="2">
    <source>
        <dbReference type="Proteomes" id="UP000640930"/>
    </source>
</evidence>
<dbReference type="RefSeq" id="WP_191709079.1">
    <property type="nucleotide sequence ID" value="NZ_JACSQA010000059.1"/>
</dbReference>
<protein>
    <submittedName>
        <fullName evidence="1">Uncharacterized protein</fullName>
    </submittedName>
</protein>
<sequence>MNEYPVGEEKLIMPEVPGDQYVTDEEFESIKAMFKAREDLTETLTGDELRVRLNEIMDDFLSVKASLEMEGLTVTREMVLLILAEQTGAINFEEFSKRAKEYSEKLK</sequence>
<evidence type="ECO:0000313" key="1">
    <source>
        <dbReference type="EMBL" id="MBD8028688.1"/>
    </source>
</evidence>
<reference evidence="1 2" key="1">
    <citation type="submission" date="2020-08" db="EMBL/GenBank/DDBJ databases">
        <title>A Genomic Blueprint of the Chicken Gut Microbiome.</title>
        <authorList>
            <person name="Gilroy R."/>
            <person name="Ravi A."/>
            <person name="Getino M."/>
            <person name="Pursley I."/>
            <person name="Horton D.L."/>
            <person name="Alikhan N.-F."/>
            <person name="Baker D."/>
            <person name="Gharbi K."/>
            <person name="Hall N."/>
            <person name="Watson M."/>
            <person name="Adriaenssens E.M."/>
            <person name="Foster-Nyarko E."/>
            <person name="Jarju S."/>
            <person name="Secka A."/>
            <person name="Antonio M."/>
            <person name="Oren A."/>
            <person name="Chaudhuri R."/>
            <person name="La Ragione R.M."/>
            <person name="Hildebrand F."/>
            <person name="Pallen M.J."/>
        </authorList>
    </citation>
    <scope>NUCLEOTIDE SEQUENCE [LARGE SCALE GENOMIC DNA]</scope>
    <source>
        <strain evidence="1 2">Re31</strain>
    </source>
</reference>
<accession>A0ABR8XHJ6</accession>
<name>A0ABR8XHJ6_9BACL</name>
<comment type="caution">
    <text evidence="1">The sequence shown here is derived from an EMBL/GenBank/DDBJ whole genome shotgun (WGS) entry which is preliminary data.</text>
</comment>
<proteinExistence type="predicted"/>
<dbReference type="Proteomes" id="UP000640930">
    <property type="component" value="Unassembled WGS sequence"/>
</dbReference>
<keyword evidence="2" id="KW-1185">Reference proteome</keyword>